<feature type="chain" id="PRO_5021278271" evidence="1">
    <location>
        <begin position="37"/>
        <end position="248"/>
    </location>
</feature>
<evidence type="ECO:0000313" key="4">
    <source>
        <dbReference type="Proteomes" id="UP000298213"/>
    </source>
</evidence>
<name>A0A4Y8ZMN8_9SPHN</name>
<feature type="signal peptide" evidence="1">
    <location>
        <begin position="1"/>
        <end position="36"/>
    </location>
</feature>
<dbReference type="InterPro" id="IPR013783">
    <property type="entry name" value="Ig-like_fold"/>
</dbReference>
<dbReference type="InterPro" id="IPR050643">
    <property type="entry name" value="Periplasmic_pilus_chap"/>
</dbReference>
<evidence type="ECO:0000256" key="1">
    <source>
        <dbReference type="SAM" id="SignalP"/>
    </source>
</evidence>
<keyword evidence="1" id="KW-0732">Signal</keyword>
<dbReference type="Proteomes" id="UP000298213">
    <property type="component" value="Unassembled WGS sequence"/>
</dbReference>
<comment type="caution">
    <text evidence="3">The sequence shown here is derived from an EMBL/GenBank/DDBJ whole genome shotgun (WGS) entry which is preliminary data.</text>
</comment>
<gene>
    <name evidence="3" type="ORF">E2493_16290</name>
</gene>
<dbReference type="PANTHER" id="PTHR30251:SF4">
    <property type="entry name" value="SLR1668 PROTEIN"/>
    <property type="match status" value="1"/>
</dbReference>
<organism evidence="3 4">
    <name type="scientific">Sphingomonas parva</name>
    <dbReference type="NCBI Taxonomy" id="2555898"/>
    <lineage>
        <taxon>Bacteria</taxon>
        <taxon>Pseudomonadati</taxon>
        <taxon>Pseudomonadota</taxon>
        <taxon>Alphaproteobacteria</taxon>
        <taxon>Sphingomonadales</taxon>
        <taxon>Sphingomonadaceae</taxon>
        <taxon>Sphingomonas</taxon>
    </lineage>
</organism>
<accession>A0A4Y8ZMN8</accession>
<proteinExistence type="predicted"/>
<dbReference type="GO" id="GO:0071555">
    <property type="term" value="P:cell wall organization"/>
    <property type="evidence" value="ECO:0007669"/>
    <property type="project" value="InterPro"/>
</dbReference>
<reference evidence="3 4" key="1">
    <citation type="submission" date="2019-03" db="EMBL/GenBank/DDBJ databases">
        <title>Genome sequence of Sphingomonas sp. 17J27-24.</title>
        <authorList>
            <person name="Kim M."/>
            <person name="Maeng S."/>
            <person name="Sathiyaraj S."/>
        </authorList>
    </citation>
    <scope>NUCLEOTIDE SEQUENCE [LARGE SCALE GENOMIC DNA]</scope>
    <source>
        <strain evidence="3 4">17J27-24</strain>
    </source>
</reference>
<keyword evidence="4" id="KW-1185">Reference proteome</keyword>
<protein>
    <submittedName>
        <fullName evidence="3">Molecular chaperone</fullName>
    </submittedName>
</protein>
<dbReference type="EMBL" id="SPDV01000035">
    <property type="protein sequence ID" value="TFI57260.1"/>
    <property type="molecule type" value="Genomic_DNA"/>
</dbReference>
<evidence type="ECO:0000259" key="2">
    <source>
        <dbReference type="Pfam" id="PF00345"/>
    </source>
</evidence>
<dbReference type="AlphaFoldDB" id="A0A4Y8ZMN8"/>
<dbReference type="PANTHER" id="PTHR30251">
    <property type="entry name" value="PILUS ASSEMBLY CHAPERONE"/>
    <property type="match status" value="1"/>
</dbReference>
<evidence type="ECO:0000313" key="3">
    <source>
        <dbReference type="EMBL" id="TFI57260.1"/>
    </source>
</evidence>
<sequence length="248" mass="26184">MTGAPRMARRKLDWALAGGVCAFLLASAGLSAPAAAGTLQIDPVRLEIGKARKTASLTVRNVEDAPVTIQAHALGWSQQDGGDTYQESAAVIVSPPIFTVPPGGTQIVRVGLRNPAASEGAYRLIVEEVPEAAVGTGVRVALRLDIPLYAGLQPGKPGELAWSVWRDAQRGWIAEAANRGSGYVRVEPEELGAAVGLRLSGVTFGTVLPGSRRRWMLGERIEIADQARFESLRLPEKSGQNTGVSGTK</sequence>
<dbReference type="OrthoDB" id="511700at2"/>
<dbReference type="Pfam" id="PF00345">
    <property type="entry name" value="PapD_N"/>
    <property type="match status" value="1"/>
</dbReference>
<dbReference type="Gene3D" id="2.60.40.10">
    <property type="entry name" value="Immunoglobulins"/>
    <property type="match status" value="1"/>
</dbReference>
<dbReference type="InterPro" id="IPR008962">
    <property type="entry name" value="PapD-like_sf"/>
</dbReference>
<dbReference type="InterPro" id="IPR016147">
    <property type="entry name" value="Pili_assmbl_chaperone_N"/>
</dbReference>
<dbReference type="SUPFAM" id="SSF49354">
    <property type="entry name" value="PapD-like"/>
    <property type="match status" value="1"/>
</dbReference>
<dbReference type="GO" id="GO:0030288">
    <property type="term" value="C:outer membrane-bounded periplasmic space"/>
    <property type="evidence" value="ECO:0007669"/>
    <property type="project" value="InterPro"/>
</dbReference>
<feature type="domain" description="Pili assembly chaperone N-terminal" evidence="2">
    <location>
        <begin position="39"/>
        <end position="148"/>
    </location>
</feature>